<accession>B9XJE6</accession>
<feature type="transmembrane region" description="Helical" evidence="1">
    <location>
        <begin position="55"/>
        <end position="74"/>
    </location>
</feature>
<organism evidence="2 3">
    <name type="scientific">Pedosphaera parvula (strain Ellin514)</name>
    <dbReference type="NCBI Taxonomy" id="320771"/>
    <lineage>
        <taxon>Bacteria</taxon>
        <taxon>Pseudomonadati</taxon>
        <taxon>Verrucomicrobiota</taxon>
        <taxon>Pedosphaerae</taxon>
        <taxon>Pedosphaerales</taxon>
        <taxon>Pedosphaeraceae</taxon>
        <taxon>Pedosphaera</taxon>
    </lineage>
</organism>
<keyword evidence="1" id="KW-1133">Transmembrane helix</keyword>
<name>B9XJE6_PEDPL</name>
<comment type="caution">
    <text evidence="2">The sequence shown here is derived from an EMBL/GenBank/DDBJ whole genome shotgun (WGS) entry which is preliminary data.</text>
</comment>
<dbReference type="RefSeq" id="WP_007415939.1">
    <property type="nucleotide sequence ID" value="NZ_ABOX02000021.1"/>
</dbReference>
<reference evidence="2 3" key="1">
    <citation type="journal article" date="2011" name="J. Bacteriol.">
        <title>Genome sequence of 'Pedosphaera parvula' Ellin514, an aerobic Verrucomicrobial isolate from pasture soil.</title>
        <authorList>
            <person name="Kant R."/>
            <person name="van Passel M.W."/>
            <person name="Sangwan P."/>
            <person name="Palva A."/>
            <person name="Lucas S."/>
            <person name="Copeland A."/>
            <person name="Lapidus A."/>
            <person name="Glavina Del Rio T."/>
            <person name="Dalin E."/>
            <person name="Tice H."/>
            <person name="Bruce D."/>
            <person name="Goodwin L."/>
            <person name="Pitluck S."/>
            <person name="Chertkov O."/>
            <person name="Larimer F.W."/>
            <person name="Land M.L."/>
            <person name="Hauser L."/>
            <person name="Brettin T.S."/>
            <person name="Detter J.C."/>
            <person name="Han S."/>
            <person name="de Vos W.M."/>
            <person name="Janssen P.H."/>
            <person name="Smidt H."/>
        </authorList>
    </citation>
    <scope>NUCLEOTIDE SEQUENCE [LARGE SCALE GENOMIC DNA]</scope>
    <source>
        <strain evidence="2 3">Ellin514</strain>
    </source>
</reference>
<proteinExistence type="predicted"/>
<dbReference type="STRING" id="320771.Cflav_PD3066"/>
<sequence>MPEANPSIAYLTVKISPEGVSEVHNGRIAVFLRKSEIDRMVLTSGSGAENPIPQLILSVVLLAIGAFGIIPLLAGNFTMLRIKFGFGVFGLIGAWLVWEALRKQTYLLIQTRSTKRKLFFKGTIEPEALAKFLKSAETDFGYAVDSHHRLPPVT</sequence>
<gene>
    <name evidence="2" type="ORF">Cflav_PD3066</name>
</gene>
<dbReference type="EMBL" id="ABOX02000021">
    <property type="protein sequence ID" value="EEF60007.1"/>
    <property type="molecule type" value="Genomic_DNA"/>
</dbReference>
<feature type="transmembrane region" description="Helical" evidence="1">
    <location>
        <begin position="80"/>
        <end position="98"/>
    </location>
</feature>
<protein>
    <submittedName>
        <fullName evidence="2">Uncharacterized protein</fullName>
    </submittedName>
</protein>
<dbReference type="Proteomes" id="UP000003688">
    <property type="component" value="Unassembled WGS sequence"/>
</dbReference>
<dbReference type="AlphaFoldDB" id="B9XJE6"/>
<evidence type="ECO:0000313" key="3">
    <source>
        <dbReference type="Proteomes" id="UP000003688"/>
    </source>
</evidence>
<keyword evidence="1" id="KW-0472">Membrane</keyword>
<keyword evidence="1" id="KW-0812">Transmembrane</keyword>
<evidence type="ECO:0000256" key="1">
    <source>
        <dbReference type="SAM" id="Phobius"/>
    </source>
</evidence>
<keyword evidence="3" id="KW-1185">Reference proteome</keyword>
<evidence type="ECO:0000313" key="2">
    <source>
        <dbReference type="EMBL" id="EEF60007.1"/>
    </source>
</evidence>